<evidence type="ECO:0000313" key="4">
    <source>
        <dbReference type="EMBL" id="UWM55006.1"/>
    </source>
</evidence>
<dbReference type="Gene3D" id="3.40.30.10">
    <property type="entry name" value="Glutaredoxin"/>
    <property type="match status" value="1"/>
</dbReference>
<dbReference type="Pfam" id="PF13462">
    <property type="entry name" value="Thioredoxin_4"/>
    <property type="match status" value="1"/>
</dbReference>
<dbReference type="AlphaFoldDB" id="A0A9E7U8M8"/>
<keyword evidence="2" id="KW-0813">Transport</keyword>
<evidence type="ECO:0000259" key="3">
    <source>
        <dbReference type="Pfam" id="PF13462"/>
    </source>
</evidence>
<name>A0A9E7U8M8_9EURY</name>
<accession>A0A9E7U8M8</accession>
<organism evidence="4 5">
    <name type="scientific">Salinirubellus salinus</name>
    <dbReference type="NCBI Taxonomy" id="1364945"/>
    <lineage>
        <taxon>Archaea</taxon>
        <taxon>Methanobacteriati</taxon>
        <taxon>Methanobacteriota</taxon>
        <taxon>Stenosarchaea group</taxon>
        <taxon>Halobacteria</taxon>
        <taxon>Halobacteriales</taxon>
        <taxon>Natronomonadaceae</taxon>
        <taxon>Salinirubellus</taxon>
    </lineage>
</organism>
<sequence length="239" mass="24681">MTTRRALLTAAGAGTTAALAGCTSILGGGGGGGGGGAPAETGGPVADAPVPDESSTYARMGTGGPVVTYYGNWKCPFCAEFSTGSDRVFGLGDVVAAYVAPGDLTLEHRSVAYLGDGTFLGADAPRAARAGLSVWNRDPERYWSYHEHVMANQPPESQEWATADRLVEFANAVEVSQPGGLREDIDSGAYESEVRANTGPFLDAFGDERPGTPAVVVDGTPYSPFQPEQFRGALDSLVG</sequence>
<dbReference type="EMBL" id="CP104003">
    <property type="protein sequence ID" value="UWM55006.1"/>
    <property type="molecule type" value="Genomic_DNA"/>
</dbReference>
<gene>
    <name evidence="4" type="ORF">N0B31_01700</name>
</gene>
<dbReference type="RefSeq" id="WP_260594058.1">
    <property type="nucleotide sequence ID" value="NZ_CP104003.1"/>
</dbReference>
<proteinExistence type="inferred from homology"/>
<dbReference type="CDD" id="cd02972">
    <property type="entry name" value="DsbA_family"/>
    <property type="match status" value="1"/>
</dbReference>
<evidence type="ECO:0000256" key="1">
    <source>
        <dbReference type="ARBA" id="ARBA00007787"/>
    </source>
</evidence>
<dbReference type="KEGG" id="ssai:N0B31_01700"/>
<dbReference type="Proteomes" id="UP001057580">
    <property type="component" value="Chromosome"/>
</dbReference>
<comment type="similarity">
    <text evidence="1">Belongs to the glutaredoxin family.</text>
</comment>
<dbReference type="PROSITE" id="PS51257">
    <property type="entry name" value="PROKAR_LIPOPROTEIN"/>
    <property type="match status" value="1"/>
</dbReference>
<dbReference type="InterPro" id="IPR006311">
    <property type="entry name" value="TAT_signal"/>
</dbReference>
<dbReference type="PROSITE" id="PS51318">
    <property type="entry name" value="TAT"/>
    <property type="match status" value="1"/>
</dbReference>
<dbReference type="InterPro" id="IPR036249">
    <property type="entry name" value="Thioredoxin-like_sf"/>
</dbReference>
<keyword evidence="5" id="KW-1185">Reference proteome</keyword>
<evidence type="ECO:0000313" key="5">
    <source>
        <dbReference type="Proteomes" id="UP001057580"/>
    </source>
</evidence>
<keyword evidence="2" id="KW-0249">Electron transport</keyword>
<dbReference type="SUPFAM" id="SSF52833">
    <property type="entry name" value="Thioredoxin-like"/>
    <property type="match status" value="1"/>
</dbReference>
<feature type="domain" description="Thioredoxin-like fold" evidence="3">
    <location>
        <begin position="66"/>
        <end position="235"/>
    </location>
</feature>
<evidence type="ECO:0000256" key="2">
    <source>
        <dbReference type="ARBA" id="ARBA00022982"/>
    </source>
</evidence>
<dbReference type="GeneID" id="74941096"/>
<dbReference type="InterPro" id="IPR012336">
    <property type="entry name" value="Thioredoxin-like_fold"/>
</dbReference>
<reference evidence="4" key="1">
    <citation type="submission" date="2022-09" db="EMBL/GenBank/DDBJ databases">
        <title>Diverse halophilic archaea isolated from saline environments.</title>
        <authorList>
            <person name="Cui H.-L."/>
        </authorList>
    </citation>
    <scope>NUCLEOTIDE SEQUENCE</scope>
    <source>
        <strain evidence="4">ZS-35-S2</strain>
    </source>
</reference>
<protein>
    <submittedName>
        <fullName evidence="4">DsbA family protein</fullName>
    </submittedName>
</protein>